<proteinExistence type="predicted"/>
<evidence type="ECO:0000313" key="5">
    <source>
        <dbReference type="Proteomes" id="UP000092401"/>
    </source>
</evidence>
<protein>
    <submittedName>
        <fullName evidence="2">Uncharacterized protein</fullName>
    </submittedName>
</protein>
<organism evidence="2 4">
    <name type="scientific">Candidatus Methanofastidiosum methylothiophilum</name>
    <dbReference type="NCBI Taxonomy" id="1705564"/>
    <lineage>
        <taxon>Archaea</taxon>
        <taxon>Methanobacteriati</taxon>
        <taxon>Methanobacteriota</taxon>
        <taxon>Stenosarchaea group</taxon>
        <taxon>Candidatus Methanofastidiosia</taxon>
        <taxon>Candidatus Methanofastidiosales</taxon>
        <taxon>Candidatus Methanofastidiosaceae</taxon>
        <taxon>Candidatus Methanofastidiosum</taxon>
    </lineage>
</organism>
<dbReference type="EMBL" id="LNJC01000041">
    <property type="protein sequence ID" value="KYC49253.1"/>
    <property type="molecule type" value="Genomic_DNA"/>
</dbReference>
<evidence type="ECO:0000313" key="4">
    <source>
        <dbReference type="Proteomes" id="UP000091929"/>
    </source>
</evidence>
<dbReference type="Proteomes" id="UP000092401">
    <property type="component" value="Unassembled WGS sequence"/>
</dbReference>
<dbReference type="Proteomes" id="UP000091929">
    <property type="component" value="Unassembled WGS sequence"/>
</dbReference>
<comment type="caution">
    <text evidence="2">The sequence shown here is derived from an EMBL/GenBank/DDBJ whole genome shotgun (WGS) entry which is preliminary data.</text>
</comment>
<evidence type="ECO:0000313" key="1">
    <source>
        <dbReference type="EMBL" id="KYC46312.1"/>
    </source>
</evidence>
<reference evidence="4 5" key="1">
    <citation type="journal article" date="2016" name="ISME J.">
        <title>Chasing the elusive Euryarchaeota class WSA2: genomes reveal a uniquely fastidious methyl-reducing methanogen.</title>
        <authorList>
            <person name="Nobu M.K."/>
            <person name="Narihiro T."/>
            <person name="Kuroda K."/>
            <person name="Mei R."/>
            <person name="Liu W.T."/>
        </authorList>
    </citation>
    <scope>NUCLEOTIDE SEQUENCE [LARGE SCALE GENOMIC DNA]</scope>
    <source>
        <strain evidence="1">B03fssc0709_Meth_Bin005</strain>
        <strain evidence="2">B15fssc0709_Meth_Bin003</strain>
        <strain evidence="3">BMIXfssc0709_Meth_Bin006</strain>
    </source>
</reference>
<dbReference type="EMBL" id="LNGE01000001">
    <property type="protein sequence ID" value="KYC46312.1"/>
    <property type="molecule type" value="Genomic_DNA"/>
</dbReference>
<accession>A0A150IW93</accession>
<accession>A0A150IP43</accession>
<sequence>MKAIIKLDKENIERIYEIYSWKTDTNSLQFVVSGKDKNEGVSGVITILMEGNDMDLFRRLMYGPRLMGIDGEIDRIIESSRKE</sequence>
<accession>A0A150IN54</accession>
<dbReference type="AlphaFoldDB" id="A0A150IP43"/>
<evidence type="ECO:0000313" key="2">
    <source>
        <dbReference type="EMBL" id="KYC46821.1"/>
    </source>
</evidence>
<dbReference type="EMBL" id="LNGF01000044">
    <property type="protein sequence ID" value="KYC46821.1"/>
    <property type="molecule type" value="Genomic_DNA"/>
</dbReference>
<dbReference type="Proteomes" id="UP000092403">
    <property type="component" value="Unassembled WGS sequence"/>
</dbReference>
<evidence type="ECO:0000313" key="3">
    <source>
        <dbReference type="EMBL" id="KYC49253.1"/>
    </source>
</evidence>
<name>A0A150IP43_9EURY</name>
<gene>
    <name evidence="1" type="ORF">APG10_00013</name>
    <name evidence="2" type="ORF">APG11_01659</name>
    <name evidence="3" type="ORF">APG12_01593</name>
</gene>